<reference evidence="2" key="5">
    <citation type="submission" date="2018-04" db="UniProtKB">
        <authorList>
            <consortium name="EnsemblFungi"/>
        </authorList>
    </citation>
    <scope>IDENTIFICATION</scope>
    <source>
        <strain evidence="2">R3-111a-1</strain>
    </source>
</reference>
<dbReference type="OrthoDB" id="5367135at2759"/>
<proteinExistence type="predicted"/>
<dbReference type="EnsemblFungi" id="EJT69011">
    <property type="protein sequence ID" value="EJT69011"/>
    <property type="gene ID" value="GGTG_13408"/>
</dbReference>
<dbReference type="Proteomes" id="UP000006039">
    <property type="component" value="Unassembled WGS sequence"/>
</dbReference>
<protein>
    <recommendedName>
        <fullName evidence="4">Serine protease</fullName>
    </recommendedName>
</protein>
<sequence length="102" mass="11127">RLSKHAFEKQRVILTKPLGQGNVSWGTGFFLNLPASPYSVILTAGHNLISESGHPVEDLTILRNPGPNRPVNYSSEVKICSNYKAQPGPANRVNDYGAILLN</sequence>
<feature type="non-terminal residue" evidence="1">
    <location>
        <position position="1"/>
    </location>
</feature>
<dbReference type="EMBL" id="GL385407">
    <property type="protein sequence ID" value="EJT69011.1"/>
    <property type="molecule type" value="Genomic_DNA"/>
</dbReference>
<reference evidence="2" key="4">
    <citation type="journal article" date="2015" name="G3 (Bethesda)">
        <title>Genome sequences of three phytopathogenic species of the Magnaporthaceae family of fungi.</title>
        <authorList>
            <person name="Okagaki L.H."/>
            <person name="Nunes C.C."/>
            <person name="Sailsbery J."/>
            <person name="Clay B."/>
            <person name="Brown D."/>
            <person name="John T."/>
            <person name="Oh Y."/>
            <person name="Young N."/>
            <person name="Fitzgerald M."/>
            <person name="Haas B.J."/>
            <person name="Zeng Q."/>
            <person name="Young S."/>
            <person name="Adiconis X."/>
            <person name="Fan L."/>
            <person name="Levin J.Z."/>
            <person name="Mitchell T.K."/>
            <person name="Okubara P.A."/>
            <person name="Farman M.L."/>
            <person name="Kohn L.M."/>
            <person name="Birren B."/>
            <person name="Ma L.-J."/>
            <person name="Dean R.A."/>
        </authorList>
    </citation>
    <scope>NUCLEOTIDE SEQUENCE</scope>
    <source>
        <strain evidence="2">R3-111a-1</strain>
    </source>
</reference>
<dbReference type="VEuPathDB" id="FungiDB:GGTG_13408"/>
<dbReference type="AlphaFoldDB" id="J8TMP7"/>
<reference evidence="1" key="3">
    <citation type="submission" date="2010-09" db="EMBL/GenBank/DDBJ databases">
        <title>Annotation of Gaeumannomyces graminis var. tritici R3-111a-1.</title>
        <authorList>
            <consortium name="The Broad Institute Genome Sequencing Platform"/>
            <person name="Ma L.-J."/>
            <person name="Dead R."/>
            <person name="Young S.K."/>
            <person name="Zeng Q."/>
            <person name="Gargeya S."/>
            <person name="Fitzgerald M."/>
            <person name="Haas B."/>
            <person name="Abouelleil A."/>
            <person name="Alvarado L."/>
            <person name="Arachchi H.M."/>
            <person name="Berlin A."/>
            <person name="Brown A."/>
            <person name="Chapman S.B."/>
            <person name="Chen Z."/>
            <person name="Dunbar C."/>
            <person name="Freedman E."/>
            <person name="Gearin G."/>
            <person name="Gellesch M."/>
            <person name="Goldberg J."/>
            <person name="Griggs A."/>
            <person name="Gujja S."/>
            <person name="Heiman D."/>
            <person name="Howarth C."/>
            <person name="Larson L."/>
            <person name="Lui A."/>
            <person name="MacDonald P.J.P."/>
            <person name="Mehta T."/>
            <person name="Montmayeur A."/>
            <person name="Murphy C."/>
            <person name="Neiman D."/>
            <person name="Pearson M."/>
            <person name="Priest M."/>
            <person name="Roberts A."/>
            <person name="Saif S."/>
            <person name="Shea T."/>
            <person name="Shenoy N."/>
            <person name="Sisk P."/>
            <person name="Stolte C."/>
            <person name="Sykes S."/>
            <person name="Yandava C."/>
            <person name="Wortman J."/>
            <person name="Nusbaum C."/>
            <person name="Birren B."/>
        </authorList>
    </citation>
    <scope>NUCLEOTIDE SEQUENCE</scope>
    <source>
        <strain evidence="1">R3-111a-1</strain>
    </source>
</reference>
<dbReference type="GeneID" id="20353866"/>
<evidence type="ECO:0000313" key="2">
    <source>
        <dbReference type="EnsemblFungi" id="EJT69011"/>
    </source>
</evidence>
<reference evidence="3" key="1">
    <citation type="submission" date="2010-07" db="EMBL/GenBank/DDBJ databases">
        <title>The genome sequence of Gaeumannomyces graminis var. tritici strain R3-111a-1.</title>
        <authorList>
            <consortium name="The Broad Institute Genome Sequencing Platform"/>
            <person name="Ma L.-J."/>
            <person name="Dead R."/>
            <person name="Young S."/>
            <person name="Zeng Q."/>
            <person name="Koehrsen M."/>
            <person name="Alvarado L."/>
            <person name="Berlin A."/>
            <person name="Chapman S.B."/>
            <person name="Chen Z."/>
            <person name="Freedman E."/>
            <person name="Gellesch M."/>
            <person name="Goldberg J."/>
            <person name="Griggs A."/>
            <person name="Gujja S."/>
            <person name="Heilman E.R."/>
            <person name="Heiman D."/>
            <person name="Hepburn T."/>
            <person name="Howarth C."/>
            <person name="Jen D."/>
            <person name="Larson L."/>
            <person name="Mehta T."/>
            <person name="Neiman D."/>
            <person name="Pearson M."/>
            <person name="Roberts A."/>
            <person name="Saif S."/>
            <person name="Shea T."/>
            <person name="Shenoy N."/>
            <person name="Sisk P."/>
            <person name="Stolte C."/>
            <person name="Sykes S."/>
            <person name="Walk T."/>
            <person name="White J."/>
            <person name="Yandava C."/>
            <person name="Haas B."/>
            <person name="Nusbaum C."/>
            <person name="Birren B."/>
        </authorList>
    </citation>
    <scope>NUCLEOTIDE SEQUENCE [LARGE SCALE GENOMIC DNA]</scope>
    <source>
        <strain evidence="3">R3-111a-1</strain>
    </source>
</reference>
<evidence type="ECO:0008006" key="4">
    <source>
        <dbReference type="Google" id="ProtNLM"/>
    </source>
</evidence>
<organism evidence="1">
    <name type="scientific">Gaeumannomyces tritici (strain R3-111a-1)</name>
    <name type="common">Wheat and barley take-all root rot fungus</name>
    <name type="synonym">Gaeumannomyces graminis var. tritici</name>
    <dbReference type="NCBI Taxonomy" id="644352"/>
    <lineage>
        <taxon>Eukaryota</taxon>
        <taxon>Fungi</taxon>
        <taxon>Dikarya</taxon>
        <taxon>Ascomycota</taxon>
        <taxon>Pezizomycotina</taxon>
        <taxon>Sordariomycetes</taxon>
        <taxon>Sordariomycetidae</taxon>
        <taxon>Magnaporthales</taxon>
        <taxon>Magnaporthaceae</taxon>
        <taxon>Gaeumannomyces</taxon>
    </lineage>
</organism>
<gene>
    <name evidence="2" type="primary">20353866</name>
    <name evidence="1" type="ORF">GGTG_13408</name>
</gene>
<reference evidence="1" key="2">
    <citation type="submission" date="2010-07" db="EMBL/GenBank/DDBJ databases">
        <authorList>
            <consortium name="The Broad Institute Genome Sequencing Platform"/>
            <consortium name="Broad Institute Genome Sequencing Center for Infectious Disease"/>
            <person name="Ma L.-J."/>
            <person name="Dead R."/>
            <person name="Young S."/>
            <person name="Zeng Q."/>
            <person name="Koehrsen M."/>
            <person name="Alvarado L."/>
            <person name="Berlin A."/>
            <person name="Chapman S.B."/>
            <person name="Chen Z."/>
            <person name="Freedman E."/>
            <person name="Gellesch M."/>
            <person name="Goldberg J."/>
            <person name="Griggs A."/>
            <person name="Gujja S."/>
            <person name="Heilman E.R."/>
            <person name="Heiman D."/>
            <person name="Hepburn T."/>
            <person name="Howarth C."/>
            <person name="Jen D."/>
            <person name="Larson L."/>
            <person name="Mehta T."/>
            <person name="Neiman D."/>
            <person name="Pearson M."/>
            <person name="Roberts A."/>
            <person name="Saif S."/>
            <person name="Shea T."/>
            <person name="Shenoy N."/>
            <person name="Sisk P."/>
            <person name="Stolte C."/>
            <person name="Sykes S."/>
            <person name="Walk T."/>
            <person name="White J."/>
            <person name="Yandava C."/>
            <person name="Haas B."/>
            <person name="Nusbaum C."/>
            <person name="Birren B."/>
        </authorList>
    </citation>
    <scope>NUCLEOTIDE SEQUENCE</scope>
    <source>
        <strain evidence="1">R3-111a-1</strain>
    </source>
</reference>
<evidence type="ECO:0000313" key="3">
    <source>
        <dbReference type="Proteomes" id="UP000006039"/>
    </source>
</evidence>
<evidence type="ECO:0000313" key="1">
    <source>
        <dbReference type="EMBL" id="EJT69011.1"/>
    </source>
</evidence>
<keyword evidence="3" id="KW-1185">Reference proteome</keyword>
<accession>J8TMP7</accession>
<dbReference type="RefSeq" id="XP_009229578.1">
    <property type="nucleotide sequence ID" value="XM_009231314.1"/>
</dbReference>
<name>J8TMP7_GAET3</name>